<dbReference type="InterPro" id="IPR000387">
    <property type="entry name" value="Tyr_Pase_dom"/>
</dbReference>
<dbReference type="SUPFAM" id="SSF49265">
    <property type="entry name" value="Fibronectin type III"/>
    <property type="match status" value="2"/>
</dbReference>
<feature type="domain" description="Ig-like" evidence="7">
    <location>
        <begin position="505"/>
        <end position="582"/>
    </location>
</feature>
<dbReference type="InterPro" id="IPR013783">
    <property type="entry name" value="Ig-like_fold"/>
</dbReference>
<dbReference type="PROSITE" id="PS50055">
    <property type="entry name" value="TYR_PHOSPHATASE_PTP"/>
    <property type="match status" value="1"/>
</dbReference>
<evidence type="ECO:0000313" key="8">
    <source>
        <dbReference type="EMBL" id="CAF0806750.1"/>
    </source>
</evidence>
<dbReference type="PROSITE" id="PS50056">
    <property type="entry name" value="TYR_PHOSPHATASE_2"/>
    <property type="match status" value="1"/>
</dbReference>
<dbReference type="SMART" id="SM00408">
    <property type="entry name" value="IGc2"/>
    <property type="match status" value="4"/>
</dbReference>
<evidence type="ECO:0000256" key="1">
    <source>
        <dbReference type="ARBA" id="ARBA00022912"/>
    </source>
</evidence>
<evidence type="ECO:0000259" key="6">
    <source>
        <dbReference type="PROSITE" id="PS50056"/>
    </source>
</evidence>
<dbReference type="GO" id="GO:0004725">
    <property type="term" value="F:protein tyrosine phosphatase activity"/>
    <property type="evidence" value="ECO:0007669"/>
    <property type="project" value="UniProtKB-EC"/>
</dbReference>
<accession>A0A813T9Y3</accession>
<keyword evidence="3" id="KW-0472">Membrane</keyword>
<feature type="domain" description="Tyrosine specific protein phosphatases" evidence="6">
    <location>
        <begin position="1358"/>
        <end position="1430"/>
    </location>
</feature>
<dbReference type="SUPFAM" id="SSF48726">
    <property type="entry name" value="Immunoglobulin"/>
    <property type="match status" value="2"/>
</dbReference>
<keyword evidence="4" id="KW-0732">Signal</keyword>
<evidence type="ECO:0000256" key="3">
    <source>
        <dbReference type="SAM" id="Phobius"/>
    </source>
</evidence>
<dbReference type="InterPro" id="IPR050348">
    <property type="entry name" value="Protein-Tyr_Phosphatase"/>
</dbReference>
<dbReference type="Proteomes" id="UP000663879">
    <property type="component" value="Unassembled WGS sequence"/>
</dbReference>
<dbReference type="CDD" id="cd00096">
    <property type="entry name" value="Ig"/>
    <property type="match status" value="1"/>
</dbReference>
<dbReference type="InterPro" id="IPR003598">
    <property type="entry name" value="Ig_sub2"/>
</dbReference>
<reference evidence="8" key="1">
    <citation type="submission" date="2021-02" db="EMBL/GenBank/DDBJ databases">
        <authorList>
            <person name="Nowell W R."/>
        </authorList>
    </citation>
    <scope>NUCLEOTIDE SEQUENCE</scope>
    <source>
        <strain evidence="8">Ploen Becks lab</strain>
    </source>
</reference>
<evidence type="ECO:0000259" key="5">
    <source>
        <dbReference type="PROSITE" id="PS50055"/>
    </source>
</evidence>
<keyword evidence="1" id="KW-0378">Hydrolase</keyword>
<feature type="domain" description="Ig-like" evidence="7">
    <location>
        <begin position="699"/>
        <end position="773"/>
    </location>
</feature>
<gene>
    <name evidence="8" type="ORF">OXX778_LOCUS6758</name>
</gene>
<keyword evidence="3" id="KW-0812">Transmembrane</keyword>
<dbReference type="SMART" id="SM00404">
    <property type="entry name" value="PTPc_motif"/>
    <property type="match status" value="1"/>
</dbReference>
<feature type="domain" description="Ig-like" evidence="7">
    <location>
        <begin position="605"/>
        <end position="681"/>
    </location>
</feature>
<dbReference type="Gene3D" id="3.90.190.10">
    <property type="entry name" value="Protein tyrosine phosphatase superfamily"/>
    <property type="match status" value="1"/>
</dbReference>
<comment type="catalytic activity">
    <reaction evidence="2">
        <text>O-phospho-L-tyrosyl-[protein] + H2O = L-tyrosyl-[protein] + phosphate</text>
        <dbReference type="Rhea" id="RHEA:10684"/>
        <dbReference type="Rhea" id="RHEA-COMP:10136"/>
        <dbReference type="Rhea" id="RHEA-COMP:20101"/>
        <dbReference type="ChEBI" id="CHEBI:15377"/>
        <dbReference type="ChEBI" id="CHEBI:43474"/>
        <dbReference type="ChEBI" id="CHEBI:46858"/>
        <dbReference type="ChEBI" id="CHEBI:61978"/>
        <dbReference type="EC" id="3.1.3.48"/>
    </reaction>
</comment>
<keyword evidence="1" id="KW-0904">Protein phosphatase</keyword>
<evidence type="ECO:0008006" key="10">
    <source>
        <dbReference type="Google" id="ProtNLM"/>
    </source>
</evidence>
<dbReference type="InterPro" id="IPR029021">
    <property type="entry name" value="Prot-tyrosine_phosphatase-like"/>
</dbReference>
<sequence>MVIIFLFLFNLVTSQTDEIPMISDVTQINETTIKLNWIYKKFTSNENHRFRVQFSKDNFHYDINEWPCNYEYSNVTNGIIIKNFTVKSSFECYMECIKNFECKSAQIYSDKLNYCYLNTDNANITNENGTFDLETIKISDYKNETYINNFPYNNIFKFRVMIYDKVSDKWSPFSEPSTKQIDTRINLFITVERISNTSLKVKWEQVGEFKNYTISRYNVQISTNEEPFEDNYDLKNLDTMDLVSSLYEFPLPPISSICKSERDCLGKCIDSNKCVNYVYDLKNGSCFLLNSYNPLNGFKKQNLISKFIKSSSNEFILNDLIQFTNYKIKVNFKTVYGSEGFSNLASYVLTNLKPFLRIQAETNDFTVNLNWTILEPVNLRTYLIHSSINESSYFDQYFESNSHDYEDQFPAIFDLNLNDCFYKCALNSSCIAFSWSRNHNKCFLKSNKNKTVLCSMNFFCSSILDYNSEIRIKNHFVNTKYCYMISVLSNFGLAGEKSNQVCFKWNVTVNVKSDIDFLENNRVILYCDLNGISLNQVEYIKWIKNSQVFSEAKINQESAKISRLSLELYRLNHTRDNGMYSCGLILTNGQIIYSNQLDLKVRFSPLVKLDFESKIKFVDQGDSVNISCSSFGYPIPEIKFLKNGTLVEKALEFYDHEKFRKKIFLNIEKASFRDNNGTYTCFLNENLQHNFELFVKYGPKFYNNVTSYNVNETDTILMECSVEKSPKPKLKWKKLGIDGVNLEGDIKFSNDSFMTSILKFENVSRENIGDYVCYDEDYSKLEQEFNLNVHFPALILEELVTVEFKPKINSTLELNCTSIGYPLANIEWKFDSFNVLLNPSIVTNSSWNQTSILILENVQRHDHGIYSCRILSNNVYHQKKFVVNIKSKPNRPVIVEAELLLNGFIKIVWFVDDMGNSGLKNGFLEWASNFDKESTTKSIEFKFSELLNEENKHYEIKLNISIPDNNLLRLYVGNSIGRSDPSHPKRLSSFKIESPKLKTFTFKTTFVIIVFLIVVFAIIILLLGLLVKIHRDLKDKKNLNRESKCRLNDTIGNRSLQQLESVTTTNLASETSTTFTFLDNLISKMNDRKNENILTQTTRTNLVQNFTFFSRLASLKNKDTVNKVNNKLDSTINDINLIDKHINLPITLKSLTNHLEDDNLIDKNFYTKETLIKRFTNDFESLDKDLHFEFCEIKNPINKTFQDSLKIQNERKSRYKHVYPYDDNRVKLNLIAGRPDSDFINASYIEGYKQSKRFIAAQGPTKDTAEDFLRMIVEKEIKIVVMLTKIYEGDPPILKSWPYWNDKNIIRFGSSSCEVKAIENKLFYEKRRLKIKFQDSGSLIDHYYYKEWPDRSSPLESQSIIELIDTITKSLDYSPILVHCSAGIGRTGTFIALFNQMDMMRETNSINPNKAVLDMRKQRAYLVQNWEQYKFIHQTLLEWLIFSNSTINLTDKSSIRSILTNKQALQNEYQYILKLNDTFRLRNYSFMNIIKCESTHDLLNSEIEYKPSNNKEDLEDLNLLDFLHLRIPPFNMNFMLTTEPTNKNVNLYLTAIFRLKPEIIISLSPMENSYFNVLNETSIDRNLICGIVVLCQEIKANQFFKEFELELIDTKSKNKSIKIRYFTTEKFWDNEESPKSHLLSDNSPKYDFFQNIENTLLEQDNSCFDAIQSEQETAFVDSGLDHSMKYFPINKNEQFTKLFDAIFDFMNNKFDFLNPSSTSFSRLKNNVFLIQTDKKLNESIEKHGIFLGLMFLYLSIKVKNEANIVQIARLLRKIYPKLLNRMEYYNYLYEFCSMDSLITN</sequence>
<dbReference type="CDD" id="cd00047">
    <property type="entry name" value="PTPc"/>
    <property type="match status" value="1"/>
</dbReference>
<dbReference type="InterPro" id="IPR003599">
    <property type="entry name" value="Ig_sub"/>
</dbReference>
<feature type="domain" description="Tyrosine-protein phosphatase" evidence="5">
    <location>
        <begin position="1175"/>
        <end position="1439"/>
    </location>
</feature>
<dbReference type="PANTHER" id="PTHR19134:SF559">
    <property type="entry name" value="TYROSINE-PROTEIN PHOSPHATASE DOMAIN-CONTAINING PROTEIN"/>
    <property type="match status" value="1"/>
</dbReference>
<proteinExistence type="predicted"/>
<name>A0A813T9Y3_9BILA</name>
<dbReference type="PROSITE" id="PS50835">
    <property type="entry name" value="IG_LIKE"/>
    <property type="match status" value="4"/>
</dbReference>
<dbReference type="OrthoDB" id="10253954at2759"/>
<evidence type="ECO:0000259" key="7">
    <source>
        <dbReference type="PROSITE" id="PS50835"/>
    </source>
</evidence>
<feature type="chain" id="PRO_5032593613" description="Protein-tyrosine-phosphatase" evidence="4">
    <location>
        <begin position="17"/>
        <end position="1800"/>
    </location>
</feature>
<organism evidence="8 9">
    <name type="scientific">Brachionus calyciflorus</name>
    <dbReference type="NCBI Taxonomy" id="104777"/>
    <lineage>
        <taxon>Eukaryota</taxon>
        <taxon>Metazoa</taxon>
        <taxon>Spiralia</taxon>
        <taxon>Gnathifera</taxon>
        <taxon>Rotifera</taxon>
        <taxon>Eurotatoria</taxon>
        <taxon>Monogononta</taxon>
        <taxon>Pseudotrocha</taxon>
        <taxon>Ploima</taxon>
        <taxon>Brachionidae</taxon>
        <taxon>Brachionus</taxon>
    </lineage>
</organism>
<feature type="signal peptide" evidence="4">
    <location>
        <begin position="1"/>
        <end position="16"/>
    </location>
</feature>
<dbReference type="PRINTS" id="PR00700">
    <property type="entry name" value="PRTYPHPHTASE"/>
</dbReference>
<dbReference type="SUPFAM" id="SSF52799">
    <property type="entry name" value="(Phosphotyrosine protein) phosphatases II"/>
    <property type="match status" value="1"/>
</dbReference>
<evidence type="ECO:0000256" key="2">
    <source>
        <dbReference type="ARBA" id="ARBA00051722"/>
    </source>
</evidence>
<keyword evidence="3" id="KW-1133">Transmembrane helix</keyword>
<dbReference type="PROSITE" id="PS00383">
    <property type="entry name" value="TYR_PHOSPHATASE_1"/>
    <property type="match status" value="1"/>
</dbReference>
<dbReference type="InterPro" id="IPR007110">
    <property type="entry name" value="Ig-like_dom"/>
</dbReference>
<dbReference type="InterPro" id="IPR036179">
    <property type="entry name" value="Ig-like_dom_sf"/>
</dbReference>
<dbReference type="EMBL" id="CAJNOC010000820">
    <property type="protein sequence ID" value="CAF0806750.1"/>
    <property type="molecule type" value="Genomic_DNA"/>
</dbReference>
<dbReference type="Pfam" id="PF13927">
    <property type="entry name" value="Ig_3"/>
    <property type="match status" value="3"/>
</dbReference>
<protein>
    <recommendedName>
        <fullName evidence="10">Protein-tyrosine-phosphatase</fullName>
    </recommendedName>
</protein>
<evidence type="ECO:0000313" key="9">
    <source>
        <dbReference type="Proteomes" id="UP000663879"/>
    </source>
</evidence>
<evidence type="ECO:0000256" key="4">
    <source>
        <dbReference type="SAM" id="SignalP"/>
    </source>
</evidence>
<dbReference type="SMART" id="SM00409">
    <property type="entry name" value="IG"/>
    <property type="match status" value="4"/>
</dbReference>
<dbReference type="InterPro" id="IPR016130">
    <property type="entry name" value="Tyr_Pase_AS"/>
</dbReference>
<dbReference type="SMART" id="SM00194">
    <property type="entry name" value="PTPc"/>
    <property type="match status" value="1"/>
</dbReference>
<dbReference type="Pfam" id="PF00102">
    <property type="entry name" value="Y_phosphatase"/>
    <property type="match status" value="1"/>
</dbReference>
<dbReference type="InterPro" id="IPR000242">
    <property type="entry name" value="PTP_cat"/>
</dbReference>
<dbReference type="PANTHER" id="PTHR19134">
    <property type="entry name" value="RECEPTOR-TYPE TYROSINE-PROTEIN PHOSPHATASE"/>
    <property type="match status" value="1"/>
</dbReference>
<feature type="domain" description="Ig-like" evidence="7">
    <location>
        <begin position="792"/>
        <end position="884"/>
    </location>
</feature>
<dbReference type="Gene3D" id="2.60.40.10">
    <property type="entry name" value="Immunoglobulins"/>
    <property type="match status" value="4"/>
</dbReference>
<comment type="caution">
    <text evidence="8">The sequence shown here is derived from an EMBL/GenBank/DDBJ whole genome shotgun (WGS) entry which is preliminary data.</text>
</comment>
<keyword evidence="9" id="KW-1185">Reference proteome</keyword>
<dbReference type="InterPro" id="IPR036116">
    <property type="entry name" value="FN3_sf"/>
</dbReference>
<feature type="transmembrane region" description="Helical" evidence="3">
    <location>
        <begin position="1006"/>
        <end position="1027"/>
    </location>
</feature>
<dbReference type="InterPro" id="IPR003595">
    <property type="entry name" value="Tyr_Pase_cat"/>
</dbReference>